<accession>A0ACC2HWZ8</accession>
<sequence length="759" mass="83365">MDFNAIRNPDESADTLLASQTSSSSCNEPQAHSRKTLNTQLLQFGWWWEIGAILVSIICMSLTTAVLFSMNGKPMRTWPLPIQPNSLVAVFSTIAKSALLVPVAESLGQLKWDFFKRPRDISHMQTFDEATRGPWGASMLLWRTRGASLLAAFGCVITVLMLAFEPFTQQIIEMQAQRAVLVNATGFVSVTDNFTVVNLQHDLTGWLPRDLYLATTTGILDSISKQPASLPNTTYCPTLECGVEDFTTLAICSFCESEKVDFGKDSDQCSYDIQEGYSLDRIKDGAYGEPQFLTNQSIRGPMSSHSEFSAAVSDAEENSVLLRSCATEIGSDAHINLTFQVTPKHYSPDGSSIVYMGKNSNTTEELSKLPFLQQMSLSWGTPPENQTIGAEKVSWVTGTKSKPIYALGDSQYLTKGMLSACVLDQEPRTSNSVDATPGVHPLNIARSTCFTSSSNITAMQELSHFGELSGTVTKCKPSFCARRYHNVTINPTGMRAGRTTDYPFVRHTISSSPRAVEAQDEFNSTFYFDPGSSPLRDLFSRTLGSEIFTYLLRTQLPESQDGWEGLFGRISEVLTQGMQSRYNPNATKLRGAAYGSEVFIRVRWVWFVVPVLLVLAANGFLVATILRSRGSPFLFKNSVMAVLFHGLGDADTEKSGWVSGDVVGGSGTMRASFGRDENGHLRLRKECAAYYYRHARRNATNSMQGVSDSPKSVRRPGSKLPRHHAARTAERSTSPVSRRRAPGHCAPGSGPVCARGSHC</sequence>
<keyword evidence="2" id="KW-1185">Reference proteome</keyword>
<proteinExistence type="predicted"/>
<organism evidence="1 2">
    <name type="scientific">Boeremia exigua</name>
    <dbReference type="NCBI Taxonomy" id="749465"/>
    <lineage>
        <taxon>Eukaryota</taxon>
        <taxon>Fungi</taxon>
        <taxon>Dikarya</taxon>
        <taxon>Ascomycota</taxon>
        <taxon>Pezizomycotina</taxon>
        <taxon>Dothideomycetes</taxon>
        <taxon>Pleosporomycetidae</taxon>
        <taxon>Pleosporales</taxon>
        <taxon>Pleosporineae</taxon>
        <taxon>Didymellaceae</taxon>
        <taxon>Boeremia</taxon>
    </lineage>
</organism>
<gene>
    <name evidence="1" type="ORF">OPT61_g8900</name>
</gene>
<dbReference type="EMBL" id="JAPHNI010000939">
    <property type="protein sequence ID" value="KAJ8107390.1"/>
    <property type="molecule type" value="Genomic_DNA"/>
</dbReference>
<evidence type="ECO:0000313" key="2">
    <source>
        <dbReference type="Proteomes" id="UP001153331"/>
    </source>
</evidence>
<dbReference type="Proteomes" id="UP001153331">
    <property type="component" value="Unassembled WGS sequence"/>
</dbReference>
<comment type="caution">
    <text evidence="1">The sequence shown here is derived from an EMBL/GenBank/DDBJ whole genome shotgun (WGS) entry which is preliminary data.</text>
</comment>
<reference evidence="1" key="1">
    <citation type="submission" date="2022-11" db="EMBL/GenBank/DDBJ databases">
        <title>Genome Sequence of Boeremia exigua.</title>
        <authorList>
            <person name="Buettner E."/>
        </authorList>
    </citation>
    <scope>NUCLEOTIDE SEQUENCE</scope>
    <source>
        <strain evidence="1">CU02</strain>
    </source>
</reference>
<evidence type="ECO:0000313" key="1">
    <source>
        <dbReference type="EMBL" id="KAJ8107390.1"/>
    </source>
</evidence>
<protein>
    <submittedName>
        <fullName evidence="1">Uncharacterized protein</fullName>
    </submittedName>
</protein>
<name>A0ACC2HWZ8_9PLEO</name>